<dbReference type="Pfam" id="PF18560">
    <property type="entry name" value="Lectin_like"/>
    <property type="match status" value="1"/>
</dbReference>
<protein>
    <submittedName>
        <fullName evidence="5">Ig-like domain-containing protein</fullName>
    </submittedName>
</protein>
<comment type="caution">
    <text evidence="5">The sequence shown here is derived from an EMBL/GenBank/DDBJ whole genome shotgun (WGS) entry which is preliminary data.</text>
</comment>
<dbReference type="PROSITE" id="PS00639">
    <property type="entry name" value="THIOL_PROTEASE_HIS"/>
    <property type="match status" value="1"/>
</dbReference>
<evidence type="ECO:0000313" key="5">
    <source>
        <dbReference type="EMBL" id="MEQ2378884.1"/>
    </source>
</evidence>
<dbReference type="Pfam" id="PF00112">
    <property type="entry name" value="Peptidase_C1"/>
    <property type="match status" value="1"/>
</dbReference>
<dbReference type="InterPro" id="IPR025660">
    <property type="entry name" value="Pept_his_AS"/>
</dbReference>
<feature type="domain" description="BIG2" evidence="3">
    <location>
        <begin position="696"/>
        <end position="773"/>
    </location>
</feature>
<sequence>MNKKYVSKILAGILAVNMIVTSSSLTFATDNDSKDAYLNYQNETADINENYHATGYRELDEEYQIIPDVLNDNYSYIDGTEITKAAAYPSTYKTANLPDVRDQGSYGVCWAFSTISLIETNLIKKDLVSSDIDLSELHLVNYTYNCVNDPLGGLEGDINKFDTSHGSVMQYGGNVEMAANSLLDWEGAVNEDVVPYTTEYVRQVENNQLDDSLAYGKDVAHVQNFYRVNTTSKEDIKKAVMDYGAVSISYWSDQSSNWSTQYYNSLTAAYYCPEGHTTNHAVNIVGWDDDYSSDNFATKPEGNGAWIVRNSWGSEYGKDGYFYLSYYDKSIYSVGYTLEAELSDNYNNNYQYDGAMLYGYMGYAGSNKYSNIFEAKANLGGSENIKAVSFMTGSSTNLNYTVSVYTNLSDDANPESGTLAAQKSGVTTYDGMYTVVLDSSVNINEGKKFSVVVEVNSNSGKTSYLAYERSMQSGEAGYWCTASVKANQSFINSPYNGWNDFSNKSYGGNFIIKAFTDNETTTVDVEKVSLNKSATTLTEGESETLTATITPSNATGDKTVKWSSSNEAVATVDSNGKVTAKKAGTAVITATSSNGKTAGCTVTVKQKEIAITGISLNKSTTSLTEGESETLTATITPSNATGDKTVKWSSSNEAVAAVDSNGKVTAKKAGTAVITATSSNGKTAGCTVTVKQKEIAITGISLNKSTTSLTEGESETLTATITPLNATGDKTVKWSSSNEAVAAVDSNGKVTAKKAGTAVITATSSNGKTAGCTVTVKQKDTYTGLRDVNGTLTYFNNGQADKTYTGFVSYAGNNYYVINGVVDTSYTNVTYDGKDWLYVENGKVRYDYTGIRPNENGWWRIENGKVNFNYTGVAENENGWWRIEGGKVNFDYNGIAENENGWWKIEGGKVNFDYTGVAENENGWWRIEGGKVNFDYYGVAENENGWWKIEGGKVNFDYTGIAENENGWWRIENGKVNFNFTGVASNENGEFYIENGKVDFSKNGSYVYSGVRYNIINGWAYRA</sequence>
<accession>A0ABV1BT00</accession>
<dbReference type="Pfam" id="PF21540">
    <property type="entry name" value="Choline_bind_4"/>
    <property type="match status" value="9"/>
</dbReference>
<keyword evidence="6" id="KW-1185">Reference proteome</keyword>
<feature type="signal peptide" evidence="2">
    <location>
        <begin position="1"/>
        <end position="28"/>
    </location>
</feature>
<dbReference type="EMBL" id="JBBMER010000002">
    <property type="protein sequence ID" value="MEQ2378884.1"/>
    <property type="molecule type" value="Genomic_DNA"/>
</dbReference>
<feature type="domain" description="BIG2" evidence="3">
    <location>
        <begin position="610"/>
        <end position="687"/>
    </location>
</feature>
<reference evidence="5 6" key="1">
    <citation type="submission" date="2024-03" db="EMBL/GenBank/DDBJ databases">
        <title>Human intestinal bacterial collection.</title>
        <authorList>
            <person name="Pauvert C."/>
            <person name="Hitch T.C.A."/>
            <person name="Clavel T."/>
        </authorList>
    </citation>
    <scope>NUCLEOTIDE SEQUENCE [LARGE SCALE GENOMIC DNA]</scope>
    <source>
        <strain evidence="5 6">CLA-AA-H255</strain>
    </source>
</reference>
<dbReference type="InterPro" id="IPR003343">
    <property type="entry name" value="Big_2"/>
</dbReference>
<evidence type="ECO:0000256" key="1">
    <source>
        <dbReference type="ARBA" id="ARBA00008455"/>
    </source>
</evidence>
<feature type="chain" id="PRO_5047025525" evidence="2">
    <location>
        <begin position="29"/>
        <end position="1023"/>
    </location>
</feature>
<evidence type="ECO:0000313" key="6">
    <source>
        <dbReference type="Proteomes" id="UP001442364"/>
    </source>
</evidence>
<keyword evidence="2" id="KW-0732">Signal</keyword>
<dbReference type="Proteomes" id="UP001442364">
    <property type="component" value="Unassembled WGS sequence"/>
</dbReference>
<dbReference type="Gene3D" id="2.60.40.1080">
    <property type="match status" value="3"/>
</dbReference>
<dbReference type="InterPro" id="IPR038765">
    <property type="entry name" value="Papain-like_cys_pep_sf"/>
</dbReference>
<feature type="domain" description="BIG2" evidence="3">
    <location>
        <begin position="524"/>
        <end position="601"/>
    </location>
</feature>
<evidence type="ECO:0000259" key="4">
    <source>
        <dbReference type="SMART" id="SM00645"/>
    </source>
</evidence>
<evidence type="ECO:0000256" key="2">
    <source>
        <dbReference type="SAM" id="SignalP"/>
    </source>
</evidence>
<dbReference type="PROSITE" id="PS00139">
    <property type="entry name" value="THIOL_PROTEASE_CYS"/>
    <property type="match status" value="1"/>
</dbReference>
<dbReference type="RefSeq" id="WP_349153254.1">
    <property type="nucleotide sequence ID" value="NZ_JBBMER010000002.1"/>
</dbReference>
<dbReference type="Pfam" id="PF02368">
    <property type="entry name" value="Big_2"/>
    <property type="match status" value="3"/>
</dbReference>
<dbReference type="SMART" id="SM00645">
    <property type="entry name" value="Pept_C1"/>
    <property type="match status" value="1"/>
</dbReference>
<dbReference type="SMART" id="SM00635">
    <property type="entry name" value="BID_2"/>
    <property type="match status" value="3"/>
</dbReference>
<evidence type="ECO:0000259" key="3">
    <source>
        <dbReference type="SMART" id="SM00635"/>
    </source>
</evidence>
<gene>
    <name evidence="5" type="ORF">WMO14_03155</name>
</gene>
<dbReference type="InterPro" id="IPR013128">
    <property type="entry name" value="Peptidase_C1A"/>
</dbReference>
<dbReference type="SUPFAM" id="SSF54001">
    <property type="entry name" value="Cysteine proteinases"/>
    <property type="match status" value="1"/>
</dbReference>
<comment type="similarity">
    <text evidence="1">Belongs to the peptidase C1 family.</text>
</comment>
<name>A0ABV1BT00_9FIRM</name>
<proteinExistence type="inferred from homology"/>
<dbReference type="InterPro" id="IPR008964">
    <property type="entry name" value="Invasin/intimin_cell_adhesion"/>
</dbReference>
<feature type="domain" description="Peptidase C1A papain C-terminal" evidence="4">
    <location>
        <begin position="88"/>
        <end position="334"/>
    </location>
</feature>
<dbReference type="InterPro" id="IPR048713">
    <property type="entry name" value="Choline_bind_rpt"/>
</dbReference>
<dbReference type="Gene3D" id="3.90.70.10">
    <property type="entry name" value="Cysteine proteinases"/>
    <property type="match status" value="1"/>
</dbReference>
<dbReference type="InterPro" id="IPR040528">
    <property type="entry name" value="Lectin-like"/>
</dbReference>
<dbReference type="CDD" id="cd02619">
    <property type="entry name" value="Peptidase_C1"/>
    <property type="match status" value="1"/>
</dbReference>
<organism evidence="5 6">
    <name type="scientific">[Lactobacillus] rogosae</name>
    <dbReference type="NCBI Taxonomy" id="706562"/>
    <lineage>
        <taxon>Bacteria</taxon>
        <taxon>Bacillati</taxon>
        <taxon>Bacillota</taxon>
        <taxon>Clostridia</taxon>
        <taxon>Lachnospirales</taxon>
        <taxon>Lachnospiraceae</taxon>
        <taxon>Lachnospira</taxon>
    </lineage>
</organism>
<dbReference type="SUPFAM" id="SSF49373">
    <property type="entry name" value="Invasin/intimin cell-adhesion fragments"/>
    <property type="match status" value="3"/>
</dbReference>
<dbReference type="PANTHER" id="PTHR12411">
    <property type="entry name" value="CYSTEINE PROTEASE FAMILY C1-RELATED"/>
    <property type="match status" value="1"/>
</dbReference>
<dbReference type="InterPro" id="IPR000668">
    <property type="entry name" value="Peptidase_C1A_C"/>
</dbReference>
<dbReference type="InterPro" id="IPR000169">
    <property type="entry name" value="Pept_cys_AS"/>
</dbReference>